<dbReference type="InterPro" id="IPR002173">
    <property type="entry name" value="Carboh/pur_kinase_PfkB_CS"/>
</dbReference>
<name>A0A2X2DKX9_PROMI</name>
<sequence>MQLESPLDSVLKAAQVAKQESVQVILNPAPAQALPDELLSLVDIITPNETETEYLTGVKVIDDESAQRASNILHDKGIETVLITLGSRGVWVSQNNQGTMVPAFKVTAIDTIAAGDTFNGAFITALLEGLPMMKAIKFAHAAAAIAVTRAGAQTVSTLAP</sequence>
<reference evidence="6 7" key="1">
    <citation type="submission" date="2018-06" db="EMBL/GenBank/DDBJ databases">
        <authorList>
            <consortium name="Pathogen Informatics"/>
            <person name="Doyle S."/>
        </authorList>
    </citation>
    <scope>NUCLEOTIDE SEQUENCE [LARGE SCALE GENOMIC DNA]</scope>
    <source>
        <strain evidence="6 7">NCTC10975</strain>
    </source>
</reference>
<dbReference type="SUPFAM" id="SSF53613">
    <property type="entry name" value="Ribokinase-like"/>
    <property type="match status" value="1"/>
</dbReference>
<dbReference type="EMBL" id="UAUE01000014">
    <property type="protein sequence ID" value="SPY96379.1"/>
    <property type="molecule type" value="Genomic_DNA"/>
</dbReference>
<keyword evidence="3 4" id="KW-0418">Kinase</keyword>
<evidence type="ECO:0000256" key="4">
    <source>
        <dbReference type="RuleBase" id="RU003704"/>
    </source>
</evidence>
<dbReference type="Pfam" id="PF00294">
    <property type="entry name" value="PfkB"/>
    <property type="match status" value="1"/>
</dbReference>
<dbReference type="GO" id="GO:0004747">
    <property type="term" value="F:ribokinase activity"/>
    <property type="evidence" value="ECO:0007669"/>
    <property type="project" value="UniProtKB-EC"/>
</dbReference>
<feature type="domain" description="Carbohydrate kinase PfkB" evidence="5">
    <location>
        <begin position="1"/>
        <end position="154"/>
    </location>
</feature>
<dbReference type="InterPro" id="IPR011611">
    <property type="entry name" value="PfkB_dom"/>
</dbReference>
<keyword evidence="2 4" id="KW-0808">Transferase</keyword>
<dbReference type="Proteomes" id="UP000251485">
    <property type="component" value="Unassembled WGS sequence"/>
</dbReference>
<dbReference type="Gene3D" id="3.40.1190.20">
    <property type="match status" value="1"/>
</dbReference>
<evidence type="ECO:0000256" key="2">
    <source>
        <dbReference type="ARBA" id="ARBA00022679"/>
    </source>
</evidence>
<dbReference type="AlphaFoldDB" id="A0A2X2DKX9"/>
<dbReference type="PANTHER" id="PTHR10584:SF166">
    <property type="entry name" value="RIBOKINASE"/>
    <property type="match status" value="1"/>
</dbReference>
<evidence type="ECO:0000259" key="5">
    <source>
        <dbReference type="Pfam" id="PF00294"/>
    </source>
</evidence>
<dbReference type="InterPro" id="IPR002139">
    <property type="entry name" value="Ribo/fructo_kinase"/>
</dbReference>
<dbReference type="EC" id="2.7.1.15" evidence="6"/>
<evidence type="ECO:0000313" key="6">
    <source>
        <dbReference type="EMBL" id="SPY96379.1"/>
    </source>
</evidence>
<accession>A0A2X2DKX9</accession>
<evidence type="ECO:0000256" key="3">
    <source>
        <dbReference type="ARBA" id="ARBA00022777"/>
    </source>
</evidence>
<evidence type="ECO:0000256" key="1">
    <source>
        <dbReference type="ARBA" id="ARBA00010688"/>
    </source>
</evidence>
<proteinExistence type="inferred from homology"/>
<dbReference type="PANTHER" id="PTHR10584">
    <property type="entry name" value="SUGAR KINASE"/>
    <property type="match status" value="1"/>
</dbReference>
<comment type="similarity">
    <text evidence="1 4">Belongs to the carbohydrate kinase PfkB family.</text>
</comment>
<dbReference type="InterPro" id="IPR029056">
    <property type="entry name" value="Ribokinase-like"/>
</dbReference>
<dbReference type="PRINTS" id="PR00990">
    <property type="entry name" value="RIBOKINASE"/>
</dbReference>
<dbReference type="GO" id="GO:0005829">
    <property type="term" value="C:cytosol"/>
    <property type="evidence" value="ECO:0007669"/>
    <property type="project" value="TreeGrafter"/>
</dbReference>
<evidence type="ECO:0000313" key="7">
    <source>
        <dbReference type="Proteomes" id="UP000251485"/>
    </source>
</evidence>
<gene>
    <name evidence="6" type="primary">rbsK_3</name>
    <name evidence="6" type="ORF">NCTC10975_02090</name>
</gene>
<protein>
    <submittedName>
        <fullName evidence="6">Ribokinase</fullName>
        <ecNumber evidence="6">2.7.1.15</ecNumber>
    </submittedName>
</protein>
<organism evidence="6 7">
    <name type="scientific">Proteus mirabilis</name>
    <dbReference type="NCBI Taxonomy" id="584"/>
    <lineage>
        <taxon>Bacteria</taxon>
        <taxon>Pseudomonadati</taxon>
        <taxon>Pseudomonadota</taxon>
        <taxon>Gammaproteobacteria</taxon>
        <taxon>Enterobacterales</taxon>
        <taxon>Morganellaceae</taxon>
        <taxon>Proteus</taxon>
    </lineage>
</organism>
<dbReference type="PROSITE" id="PS00584">
    <property type="entry name" value="PFKB_KINASES_2"/>
    <property type="match status" value="1"/>
</dbReference>